<dbReference type="Gene3D" id="1.20.120.330">
    <property type="entry name" value="Nucleotidyltransferases domain 2"/>
    <property type="match status" value="1"/>
</dbReference>
<dbReference type="Proteomes" id="UP000501802">
    <property type="component" value="Chromosome"/>
</dbReference>
<protein>
    <submittedName>
        <fullName evidence="2">HEPN domain-containing protein</fullName>
    </submittedName>
</protein>
<keyword evidence="3" id="KW-1185">Reference proteome</keyword>
<dbReference type="Pfam" id="PF05168">
    <property type="entry name" value="HEPN"/>
    <property type="match status" value="1"/>
</dbReference>
<dbReference type="AlphaFoldDB" id="A0A6G9AGW9"/>
<organism evidence="2 3">
    <name type="scientific">Spirosoma aureum</name>
    <dbReference type="NCBI Taxonomy" id="2692134"/>
    <lineage>
        <taxon>Bacteria</taxon>
        <taxon>Pseudomonadati</taxon>
        <taxon>Bacteroidota</taxon>
        <taxon>Cytophagia</taxon>
        <taxon>Cytophagales</taxon>
        <taxon>Cytophagaceae</taxon>
        <taxon>Spirosoma</taxon>
    </lineage>
</organism>
<accession>A0A6G9AGW9</accession>
<feature type="domain" description="HEPN" evidence="1">
    <location>
        <begin position="12"/>
        <end position="47"/>
    </location>
</feature>
<proteinExistence type="predicted"/>
<dbReference type="KEGG" id="spib:G8759_02520"/>
<dbReference type="RefSeq" id="WP_167204912.1">
    <property type="nucleotide sequence ID" value="NZ_CP050063.1"/>
</dbReference>
<gene>
    <name evidence="2" type="ORF">G8759_02520</name>
</gene>
<sequence length="68" mass="7863">MRKTKDEILTFRLSKSDKDLKAAKTLMASNDWDVAVNRLYYAAFHAVSECYKSRSAFWRESNAGVTLR</sequence>
<evidence type="ECO:0000313" key="3">
    <source>
        <dbReference type="Proteomes" id="UP000501802"/>
    </source>
</evidence>
<reference evidence="2 3" key="1">
    <citation type="submission" date="2020-03" db="EMBL/GenBank/DDBJ databases">
        <authorList>
            <person name="Kim M.K."/>
        </authorList>
    </citation>
    <scope>NUCLEOTIDE SEQUENCE [LARGE SCALE GENOMIC DNA]</scope>
    <source>
        <strain evidence="2 3">BT328</strain>
    </source>
</reference>
<dbReference type="InterPro" id="IPR007842">
    <property type="entry name" value="HEPN_dom"/>
</dbReference>
<dbReference type="EMBL" id="CP050063">
    <property type="protein sequence ID" value="QIP11584.1"/>
    <property type="molecule type" value="Genomic_DNA"/>
</dbReference>
<evidence type="ECO:0000259" key="1">
    <source>
        <dbReference type="Pfam" id="PF05168"/>
    </source>
</evidence>
<name>A0A6G9AGW9_9BACT</name>
<evidence type="ECO:0000313" key="2">
    <source>
        <dbReference type="EMBL" id="QIP11584.1"/>
    </source>
</evidence>